<feature type="transmembrane region" description="Helical" evidence="2">
    <location>
        <begin position="17"/>
        <end position="39"/>
    </location>
</feature>
<organism evidence="3 4">
    <name type="scientific">Stachybotrys elegans</name>
    <dbReference type="NCBI Taxonomy" id="80388"/>
    <lineage>
        <taxon>Eukaryota</taxon>
        <taxon>Fungi</taxon>
        <taxon>Dikarya</taxon>
        <taxon>Ascomycota</taxon>
        <taxon>Pezizomycotina</taxon>
        <taxon>Sordariomycetes</taxon>
        <taxon>Hypocreomycetidae</taxon>
        <taxon>Hypocreales</taxon>
        <taxon>Stachybotryaceae</taxon>
        <taxon>Stachybotrys</taxon>
    </lineage>
</organism>
<evidence type="ECO:0000313" key="3">
    <source>
        <dbReference type="EMBL" id="KAH7310739.1"/>
    </source>
</evidence>
<feature type="region of interest" description="Disordered" evidence="1">
    <location>
        <begin position="46"/>
        <end position="76"/>
    </location>
</feature>
<reference evidence="3" key="1">
    <citation type="journal article" date="2021" name="Nat. Commun.">
        <title>Genetic determinants of endophytism in the Arabidopsis root mycobiome.</title>
        <authorList>
            <person name="Mesny F."/>
            <person name="Miyauchi S."/>
            <person name="Thiergart T."/>
            <person name="Pickel B."/>
            <person name="Atanasova L."/>
            <person name="Karlsson M."/>
            <person name="Huettel B."/>
            <person name="Barry K.W."/>
            <person name="Haridas S."/>
            <person name="Chen C."/>
            <person name="Bauer D."/>
            <person name="Andreopoulos W."/>
            <person name="Pangilinan J."/>
            <person name="LaButti K."/>
            <person name="Riley R."/>
            <person name="Lipzen A."/>
            <person name="Clum A."/>
            <person name="Drula E."/>
            <person name="Henrissat B."/>
            <person name="Kohler A."/>
            <person name="Grigoriev I.V."/>
            <person name="Martin F.M."/>
            <person name="Hacquard S."/>
        </authorList>
    </citation>
    <scope>NUCLEOTIDE SEQUENCE</scope>
    <source>
        <strain evidence="3">MPI-CAGE-CH-0235</strain>
    </source>
</reference>
<keyword evidence="2" id="KW-0472">Membrane</keyword>
<evidence type="ECO:0000313" key="4">
    <source>
        <dbReference type="Proteomes" id="UP000813444"/>
    </source>
</evidence>
<dbReference type="Proteomes" id="UP000813444">
    <property type="component" value="Unassembled WGS sequence"/>
</dbReference>
<keyword evidence="4" id="KW-1185">Reference proteome</keyword>
<evidence type="ECO:0000256" key="1">
    <source>
        <dbReference type="SAM" id="MobiDB-lite"/>
    </source>
</evidence>
<dbReference type="EMBL" id="JAGPNK010000012">
    <property type="protein sequence ID" value="KAH7310739.1"/>
    <property type="molecule type" value="Genomic_DNA"/>
</dbReference>
<dbReference type="AlphaFoldDB" id="A0A8K0SPV7"/>
<keyword evidence="2" id="KW-1133">Transmembrane helix</keyword>
<keyword evidence="2" id="KW-0812">Transmembrane</keyword>
<accession>A0A8K0SPV7</accession>
<feature type="compositionally biased region" description="Basic and acidic residues" evidence="1">
    <location>
        <begin position="46"/>
        <end position="55"/>
    </location>
</feature>
<evidence type="ECO:0000256" key="2">
    <source>
        <dbReference type="SAM" id="Phobius"/>
    </source>
</evidence>
<protein>
    <submittedName>
        <fullName evidence="3">Uncharacterized protein</fullName>
    </submittedName>
</protein>
<sequence length="123" mass="13908">MEDGRTAEDNAWPFGQLLAIVSLVNVVWEMTLAVTKWLVTRQLRTAERQQDEHSGSRQGALQADRSDAVPDGWPPEVKHPRAWSGVDFQHLSEFVAQLTADDIKEAEEALALFLYLSLLYRSN</sequence>
<name>A0A8K0SPV7_9HYPO</name>
<gene>
    <name evidence="3" type="ORF">B0I35DRAFT_482028</name>
</gene>
<comment type="caution">
    <text evidence="3">The sequence shown here is derived from an EMBL/GenBank/DDBJ whole genome shotgun (WGS) entry which is preliminary data.</text>
</comment>
<proteinExistence type="predicted"/>